<evidence type="ECO:0000259" key="2">
    <source>
        <dbReference type="Pfam" id="PF13340"/>
    </source>
</evidence>
<evidence type="ECO:0000313" key="4">
    <source>
        <dbReference type="Proteomes" id="UP000317243"/>
    </source>
</evidence>
<feature type="region of interest" description="Disordered" evidence="1">
    <location>
        <begin position="109"/>
        <end position="129"/>
    </location>
</feature>
<reference evidence="3 4" key="1">
    <citation type="submission" date="2019-02" db="EMBL/GenBank/DDBJ databases">
        <title>Deep-cultivation of Planctomycetes and their phenomic and genomic characterization uncovers novel biology.</title>
        <authorList>
            <person name="Wiegand S."/>
            <person name="Jogler M."/>
            <person name="Boedeker C."/>
            <person name="Pinto D."/>
            <person name="Vollmers J."/>
            <person name="Rivas-Marin E."/>
            <person name="Kohn T."/>
            <person name="Peeters S.H."/>
            <person name="Heuer A."/>
            <person name="Rast P."/>
            <person name="Oberbeckmann S."/>
            <person name="Bunk B."/>
            <person name="Jeske O."/>
            <person name="Meyerdierks A."/>
            <person name="Storesund J.E."/>
            <person name="Kallscheuer N."/>
            <person name="Luecker S."/>
            <person name="Lage O.M."/>
            <person name="Pohl T."/>
            <person name="Merkel B.J."/>
            <person name="Hornburger P."/>
            <person name="Mueller R.-W."/>
            <person name="Bruemmer F."/>
            <person name="Labrenz M."/>
            <person name="Spormann A.M."/>
            <person name="Op Den Camp H."/>
            <person name="Overmann J."/>
            <person name="Amann R."/>
            <person name="Jetten M.S.M."/>
            <person name="Mascher T."/>
            <person name="Medema M.H."/>
            <person name="Devos D.P."/>
            <person name="Kaster A.-K."/>
            <person name="Ovreas L."/>
            <person name="Rohde M."/>
            <person name="Galperin M.Y."/>
            <person name="Jogler C."/>
        </authorList>
    </citation>
    <scope>NUCLEOTIDE SEQUENCE [LARGE SCALE GENOMIC DNA]</scope>
    <source>
        <strain evidence="3 4">KOR42</strain>
    </source>
</reference>
<dbReference type="EMBL" id="SIHI01000062">
    <property type="protein sequence ID" value="TWT39874.1"/>
    <property type="molecule type" value="Genomic_DNA"/>
</dbReference>
<sequence length="181" mass="20288">MVRHQSTDTQWELIADVFPPPARTGRPQRDRRQIVDAILWILRTGSPWRDLPQEFGPWKTVWDLFETWNADGTLDEIVRRLQATKIDSGEVDRELWCIDGTHIRAARCAGGGGGRKKRGPQEPADHALGHSRGGYTTKIYLLCDSRGHPLHFELSAGQVHESQSLMAVLEGAADELLDSQG</sequence>
<evidence type="ECO:0000256" key="1">
    <source>
        <dbReference type="SAM" id="MobiDB-lite"/>
    </source>
</evidence>
<dbReference type="Pfam" id="PF13340">
    <property type="entry name" value="DUF4096"/>
    <property type="match status" value="1"/>
</dbReference>
<dbReference type="InterPro" id="IPR025161">
    <property type="entry name" value="IS402-like_dom"/>
</dbReference>
<name>A0A5C5VMK4_9PLAN</name>
<dbReference type="PANTHER" id="PTHR46637:SF1">
    <property type="entry name" value="BLL5188 PROTEIN"/>
    <property type="match status" value="1"/>
</dbReference>
<dbReference type="Proteomes" id="UP000317243">
    <property type="component" value="Unassembled WGS sequence"/>
</dbReference>
<comment type="caution">
    <text evidence="3">The sequence shown here is derived from an EMBL/GenBank/DDBJ whole genome shotgun (WGS) entry which is preliminary data.</text>
</comment>
<feature type="compositionally biased region" description="Basic and acidic residues" evidence="1">
    <location>
        <begin position="119"/>
        <end position="128"/>
    </location>
</feature>
<dbReference type="NCBIfam" id="NF033580">
    <property type="entry name" value="transpos_IS5_3"/>
    <property type="match status" value="1"/>
</dbReference>
<proteinExistence type="predicted"/>
<dbReference type="AlphaFoldDB" id="A0A5C5VMK4"/>
<feature type="domain" description="Insertion element IS402-like" evidence="2">
    <location>
        <begin position="7"/>
        <end position="77"/>
    </location>
</feature>
<dbReference type="RefSeq" id="WP_197441529.1">
    <property type="nucleotide sequence ID" value="NZ_SIHI01000062.1"/>
</dbReference>
<keyword evidence="4" id="KW-1185">Reference proteome</keyword>
<evidence type="ECO:0000313" key="3">
    <source>
        <dbReference type="EMBL" id="TWT39874.1"/>
    </source>
</evidence>
<dbReference type="InterPro" id="IPR052909">
    <property type="entry name" value="Transposase_6_like"/>
</dbReference>
<protein>
    <recommendedName>
        <fullName evidence="2">Insertion element IS402-like domain-containing protein</fullName>
    </recommendedName>
</protein>
<gene>
    <name evidence="3" type="ORF">KOR42_50800</name>
</gene>
<dbReference type="PANTHER" id="PTHR46637">
    <property type="entry name" value="TIS1421-TRANSPOSASE PROTEIN A"/>
    <property type="match status" value="1"/>
</dbReference>
<accession>A0A5C5VMK4</accession>
<organism evidence="3 4">
    <name type="scientific">Thalassoglobus neptunius</name>
    <dbReference type="NCBI Taxonomy" id="1938619"/>
    <lineage>
        <taxon>Bacteria</taxon>
        <taxon>Pseudomonadati</taxon>
        <taxon>Planctomycetota</taxon>
        <taxon>Planctomycetia</taxon>
        <taxon>Planctomycetales</taxon>
        <taxon>Planctomycetaceae</taxon>
        <taxon>Thalassoglobus</taxon>
    </lineage>
</organism>